<evidence type="ECO:0000256" key="2">
    <source>
        <dbReference type="ARBA" id="ARBA00006375"/>
    </source>
</evidence>
<evidence type="ECO:0000256" key="16">
    <source>
        <dbReference type="PROSITE-ProRule" id="PRU00282"/>
    </source>
</evidence>
<comment type="catalytic activity">
    <reaction evidence="12">
        <text>oxaloacetate(in) + 2-oxoglutarate(out) = oxaloacetate(out) + 2-oxoglutarate(in)</text>
        <dbReference type="Rhea" id="RHEA:71603"/>
        <dbReference type="ChEBI" id="CHEBI:16452"/>
        <dbReference type="ChEBI" id="CHEBI:16810"/>
    </reaction>
</comment>
<evidence type="ECO:0000256" key="6">
    <source>
        <dbReference type="ARBA" id="ARBA00022737"/>
    </source>
</evidence>
<dbReference type="PROSITE" id="PS50920">
    <property type="entry name" value="SOLCAR"/>
    <property type="match status" value="3"/>
</dbReference>
<dbReference type="PANTHER" id="PTHR45618">
    <property type="entry name" value="MITOCHONDRIAL DICARBOXYLATE CARRIER-RELATED"/>
    <property type="match status" value="1"/>
</dbReference>
<name>V9IMI4_APICE</name>
<comment type="similarity">
    <text evidence="2 17">Belongs to the mitochondrial carrier (TC 2.A.29) family.</text>
</comment>
<comment type="catalytic activity">
    <reaction evidence="14">
        <text>malonate(in) + 2-oxoglutarate(out) = malonate(out) + 2-oxoglutarate(in)</text>
        <dbReference type="Rhea" id="RHEA:71591"/>
        <dbReference type="ChEBI" id="CHEBI:15792"/>
        <dbReference type="ChEBI" id="CHEBI:16810"/>
    </reaction>
</comment>
<evidence type="ECO:0000256" key="13">
    <source>
        <dbReference type="ARBA" id="ARBA00050291"/>
    </source>
</evidence>
<dbReference type="InterPro" id="IPR050391">
    <property type="entry name" value="Mito_Metabolite_Transporter"/>
</dbReference>
<evidence type="ECO:0000313" key="19">
    <source>
        <dbReference type="EMBL" id="AEY61841.1"/>
    </source>
</evidence>
<evidence type="ECO:0000256" key="5">
    <source>
        <dbReference type="ARBA" id="ARBA00022692"/>
    </source>
</evidence>
<dbReference type="GO" id="GO:0006869">
    <property type="term" value="P:lipid transport"/>
    <property type="evidence" value="ECO:0007669"/>
    <property type="project" value="UniProtKB-KW"/>
</dbReference>
<dbReference type="GO" id="GO:0016020">
    <property type="term" value="C:membrane"/>
    <property type="evidence" value="ECO:0007669"/>
    <property type="project" value="UniProtKB-SubCell"/>
</dbReference>
<dbReference type="KEGG" id="acer:108002645"/>
<comment type="subcellular location">
    <subcellularLocation>
        <location evidence="1">Membrane</location>
        <topology evidence="1">Multi-pass membrane protein</topology>
    </subcellularLocation>
</comment>
<dbReference type="Gene3D" id="1.50.40.10">
    <property type="entry name" value="Mitochondrial carrier domain"/>
    <property type="match status" value="1"/>
</dbReference>
<comment type="catalytic activity">
    <reaction evidence="10">
        <text>(S)-malate(in) + 2-oxoglutarate(out) = (S)-malate(out) + 2-oxoglutarate(in)</text>
        <dbReference type="Rhea" id="RHEA:71587"/>
        <dbReference type="ChEBI" id="CHEBI:15589"/>
        <dbReference type="ChEBI" id="CHEBI:16810"/>
    </reaction>
</comment>
<protein>
    <recommendedName>
        <fullName evidence="11">Mitochondrial 2-oxoglutarate/malate carrier protein</fullName>
    </recommendedName>
</protein>
<dbReference type="OrthoDB" id="448427at2759"/>
<comment type="catalytic activity">
    <reaction evidence="13">
        <text>maleate(in) + 2-oxoglutarate(out) = maleate(out) + 2-oxoglutarate(in)</text>
        <dbReference type="Rhea" id="RHEA:71599"/>
        <dbReference type="ChEBI" id="CHEBI:16810"/>
        <dbReference type="ChEBI" id="CHEBI:30780"/>
    </reaction>
</comment>
<reference evidence="19" key="1">
    <citation type="submission" date="2011-11" db="EMBL/GenBank/DDBJ databases">
        <title>Decoding the brain transcriptome of the Eastern honeybee (Apis cerana) based on pyrosequencing.</title>
        <authorList>
            <person name="Sun L."/>
            <person name="Zheng H."/>
            <person name="Wang Y."/>
            <person name="Xie X."/>
            <person name="Zhu Y."/>
            <person name="Gu W."/>
            <person name="Wang S."/>
        </authorList>
    </citation>
    <scope>NUCLEOTIDE SEQUENCE</scope>
    <source>
        <tissue evidence="19">Brain</tissue>
    </source>
</reference>
<dbReference type="SUPFAM" id="SSF103506">
    <property type="entry name" value="Mitochondrial carrier"/>
    <property type="match status" value="1"/>
</dbReference>
<feature type="repeat" description="Solcar" evidence="16">
    <location>
        <begin position="97"/>
        <end position="188"/>
    </location>
</feature>
<dbReference type="EMBL" id="JR053019">
    <property type="protein sequence ID" value="AEY61841.1"/>
    <property type="molecule type" value="mRNA"/>
</dbReference>
<dbReference type="AlphaFoldDB" id="V9IMI4"/>
<keyword evidence="7 18" id="KW-1133">Transmembrane helix</keyword>
<dbReference type="GO" id="GO:0015297">
    <property type="term" value="F:antiporter activity"/>
    <property type="evidence" value="ECO:0007669"/>
    <property type="project" value="UniProtKB-KW"/>
</dbReference>
<feature type="repeat" description="Solcar" evidence="16">
    <location>
        <begin position="7"/>
        <end position="90"/>
    </location>
</feature>
<gene>
    <name evidence="19" type="ORF">ACCB14240</name>
</gene>
<evidence type="ECO:0000256" key="11">
    <source>
        <dbReference type="ARBA" id="ARBA00040264"/>
    </source>
</evidence>
<dbReference type="Pfam" id="PF00153">
    <property type="entry name" value="Mito_carr"/>
    <property type="match status" value="3"/>
</dbReference>
<proteinExistence type="evidence at transcript level"/>
<evidence type="ECO:0000256" key="14">
    <source>
        <dbReference type="ARBA" id="ARBA00052538"/>
    </source>
</evidence>
<organism evidence="19">
    <name type="scientific">Apis cerana</name>
    <name type="common">Indian honeybee</name>
    <dbReference type="NCBI Taxonomy" id="7461"/>
    <lineage>
        <taxon>Eukaryota</taxon>
        <taxon>Metazoa</taxon>
        <taxon>Ecdysozoa</taxon>
        <taxon>Arthropoda</taxon>
        <taxon>Hexapoda</taxon>
        <taxon>Insecta</taxon>
        <taxon>Pterygota</taxon>
        <taxon>Neoptera</taxon>
        <taxon>Endopterygota</taxon>
        <taxon>Hymenoptera</taxon>
        <taxon>Apocrita</taxon>
        <taxon>Aculeata</taxon>
        <taxon>Apoidea</taxon>
        <taxon>Anthophila</taxon>
        <taxon>Apidae</taxon>
        <taxon>Apis</taxon>
    </lineage>
</organism>
<evidence type="ECO:0000256" key="9">
    <source>
        <dbReference type="ARBA" id="ARBA00023136"/>
    </source>
</evidence>
<keyword evidence="5 16" id="KW-0812">Transmembrane</keyword>
<keyword evidence="3 17" id="KW-0813">Transport</keyword>
<keyword evidence="9 16" id="KW-0472">Membrane</keyword>
<accession>V9IMI4</accession>
<evidence type="ECO:0000256" key="12">
    <source>
        <dbReference type="ARBA" id="ARBA00050120"/>
    </source>
</evidence>
<keyword evidence="6" id="KW-0677">Repeat</keyword>
<keyword evidence="8" id="KW-0445">Lipid transport</keyword>
<evidence type="ECO:0000256" key="4">
    <source>
        <dbReference type="ARBA" id="ARBA00022449"/>
    </source>
</evidence>
<evidence type="ECO:0000256" key="1">
    <source>
        <dbReference type="ARBA" id="ARBA00004141"/>
    </source>
</evidence>
<dbReference type="InterPro" id="IPR023395">
    <property type="entry name" value="MCP_dom_sf"/>
</dbReference>
<sequence>MSNQKTVSTSINFLFGGTAGMAATCVVQPLDLIKNRMQLSGIKISTINIISSILKNEGILAFYSGLSAGLLRQASYTTTRLGTFEWLSELISKDRQPNFLMKLLIGSSAGCVGAFVGTPAEVALIRMTADGRLPLAERRNYKNAFNALIRIAKEEGFLALWRGTVPTMGRAMVVNAAQLASYSQSKETLLNTGYFEDNILLHFTSSMISGLVTTIASMPVDIAKTRIQNMKIVDGKPEFKGAIDVIIQVCRNEGVFSLWKGFFPYYARLGPHTVLTFIFLEQIRNFYKTYSV</sequence>
<evidence type="ECO:0000256" key="3">
    <source>
        <dbReference type="ARBA" id="ARBA00022448"/>
    </source>
</evidence>
<dbReference type="InterPro" id="IPR018108">
    <property type="entry name" value="MCP_transmembrane"/>
</dbReference>
<dbReference type="FunFam" id="1.50.40.10:FF:000013">
    <property type="entry name" value="Mitochondrial 2-oxoglutarate/malate carrier protein-like protein"/>
    <property type="match status" value="1"/>
</dbReference>
<evidence type="ECO:0000256" key="15">
    <source>
        <dbReference type="ARBA" id="ARBA00052710"/>
    </source>
</evidence>
<feature type="repeat" description="Solcar" evidence="16">
    <location>
        <begin position="197"/>
        <end position="286"/>
    </location>
</feature>
<evidence type="ECO:0000256" key="8">
    <source>
        <dbReference type="ARBA" id="ARBA00023055"/>
    </source>
</evidence>
<keyword evidence="4" id="KW-0050">Antiport</keyword>
<evidence type="ECO:0000256" key="18">
    <source>
        <dbReference type="SAM" id="Phobius"/>
    </source>
</evidence>
<evidence type="ECO:0000256" key="7">
    <source>
        <dbReference type="ARBA" id="ARBA00022989"/>
    </source>
</evidence>
<evidence type="ECO:0000256" key="10">
    <source>
        <dbReference type="ARBA" id="ARBA00036491"/>
    </source>
</evidence>
<feature type="transmembrane region" description="Helical" evidence="18">
    <location>
        <begin position="103"/>
        <end position="125"/>
    </location>
</feature>
<evidence type="ECO:0000256" key="17">
    <source>
        <dbReference type="RuleBase" id="RU000488"/>
    </source>
</evidence>
<comment type="catalytic activity">
    <reaction evidence="15">
        <text>succinate(in) + 2-oxoglutarate(out) = succinate(out) + 2-oxoglutarate(in)</text>
        <dbReference type="Rhea" id="RHEA:71595"/>
        <dbReference type="ChEBI" id="CHEBI:16810"/>
        <dbReference type="ChEBI" id="CHEBI:30031"/>
    </reaction>
</comment>